<dbReference type="GO" id="GO:0047938">
    <property type="term" value="F:glucose-6-phosphate 1-epimerase activity"/>
    <property type="evidence" value="ECO:0007669"/>
    <property type="project" value="UniProtKB-UniRule"/>
</dbReference>
<sequence length="283" mass="30706">MDMHASPDPTNDRMIFGQHRRDADGMTIAAASLGAQLLSWQAAGRERLFLGPLDRATPGTAMRGGVPVIFPQFSMRGPGGRHGFARRMPWRPVEGTTPDRLAFVLEDDAYTRGEWPHPFRLRLEAALSPWTLRMALDVVNTGATSFDFAAALHTYLAVDDTAGVRISGLSGRRFLDSTRDVDAVDTEPVLALDGGEIDRIYADVASPLHLEDGPHRLDIAMSGFSDVVVWNPGPAKAAQLPDLAPGDHLRFVCVEAGRILVPVHLEPGESWRGEQSLSLSPAA</sequence>
<evidence type="ECO:0000313" key="6">
    <source>
        <dbReference type="EMBL" id="TQD38954.1"/>
    </source>
</evidence>
<dbReference type="InterPro" id="IPR008183">
    <property type="entry name" value="Aldose_1/G6P_1-epimerase"/>
</dbReference>
<evidence type="ECO:0000256" key="5">
    <source>
        <dbReference type="PIRSR" id="PIRSR016020-1"/>
    </source>
</evidence>
<organism evidence="6 7">
    <name type="scientific">Marilutibacter aestuarii</name>
    <dbReference type="NCBI Taxonomy" id="1706195"/>
    <lineage>
        <taxon>Bacteria</taxon>
        <taxon>Pseudomonadati</taxon>
        <taxon>Pseudomonadota</taxon>
        <taxon>Gammaproteobacteria</taxon>
        <taxon>Lysobacterales</taxon>
        <taxon>Lysobacteraceae</taxon>
        <taxon>Marilutibacter</taxon>
    </lineage>
</organism>
<dbReference type="AlphaFoldDB" id="A0A507ZRN9"/>
<keyword evidence="3 4" id="KW-0413">Isomerase</keyword>
<evidence type="ECO:0000256" key="1">
    <source>
        <dbReference type="ARBA" id="ARBA00001096"/>
    </source>
</evidence>
<dbReference type="SUPFAM" id="SSF74650">
    <property type="entry name" value="Galactose mutarotase-like"/>
    <property type="match status" value="1"/>
</dbReference>
<name>A0A507ZRN9_9GAMM</name>
<dbReference type="Proteomes" id="UP000318212">
    <property type="component" value="Unassembled WGS sequence"/>
</dbReference>
<keyword evidence="7" id="KW-1185">Reference proteome</keyword>
<proteinExistence type="inferred from homology"/>
<dbReference type="InterPro" id="IPR014718">
    <property type="entry name" value="GH-type_carb-bd"/>
</dbReference>
<evidence type="ECO:0000256" key="4">
    <source>
        <dbReference type="PIRNR" id="PIRNR016020"/>
    </source>
</evidence>
<dbReference type="InterPro" id="IPR025532">
    <property type="entry name" value="G6P_1-epimerase"/>
</dbReference>
<dbReference type="Pfam" id="PF01263">
    <property type="entry name" value="Aldose_epim"/>
    <property type="match status" value="1"/>
</dbReference>
<comment type="caution">
    <text evidence="6">The sequence shown here is derived from an EMBL/GenBank/DDBJ whole genome shotgun (WGS) entry which is preliminary data.</text>
</comment>
<dbReference type="Gene3D" id="2.70.98.10">
    <property type="match status" value="1"/>
</dbReference>
<evidence type="ECO:0000313" key="7">
    <source>
        <dbReference type="Proteomes" id="UP000318212"/>
    </source>
</evidence>
<feature type="active site" evidence="5">
    <location>
        <position position="153"/>
    </location>
</feature>
<dbReference type="GO" id="GO:0005737">
    <property type="term" value="C:cytoplasm"/>
    <property type="evidence" value="ECO:0007669"/>
    <property type="project" value="TreeGrafter"/>
</dbReference>
<comment type="catalytic activity">
    <reaction evidence="1">
        <text>alpha-D-glucose 6-phosphate = beta-D-glucose 6-phosphate</text>
        <dbReference type="Rhea" id="RHEA:16249"/>
        <dbReference type="ChEBI" id="CHEBI:58225"/>
        <dbReference type="ChEBI" id="CHEBI:58247"/>
        <dbReference type="EC" id="5.1.3.15"/>
    </reaction>
</comment>
<feature type="active site" evidence="5">
    <location>
        <position position="255"/>
    </location>
</feature>
<dbReference type="PANTHER" id="PTHR11122">
    <property type="entry name" value="APOSPORY-ASSOCIATED PROTEIN C-RELATED"/>
    <property type="match status" value="1"/>
</dbReference>
<dbReference type="GO" id="GO:0005975">
    <property type="term" value="P:carbohydrate metabolic process"/>
    <property type="evidence" value="ECO:0007669"/>
    <property type="project" value="InterPro"/>
</dbReference>
<dbReference type="InterPro" id="IPR011013">
    <property type="entry name" value="Gal_mutarotase_sf_dom"/>
</dbReference>
<accession>A0A507ZRN9</accession>
<dbReference type="EC" id="5.1.3.15" evidence="4"/>
<comment type="similarity">
    <text evidence="2 4">Belongs to the glucose-6-phosphate 1-epimerase family.</text>
</comment>
<evidence type="ECO:0000256" key="3">
    <source>
        <dbReference type="ARBA" id="ARBA00023235"/>
    </source>
</evidence>
<dbReference type="PIRSF" id="PIRSF016020">
    <property type="entry name" value="PHexose_mutarotase"/>
    <property type="match status" value="1"/>
</dbReference>
<protein>
    <recommendedName>
        <fullName evidence="4">Putative glucose-6-phosphate 1-epimerase</fullName>
        <ecNumber evidence="4">5.1.3.15</ecNumber>
    </recommendedName>
</protein>
<dbReference type="OrthoDB" id="9772911at2"/>
<evidence type="ECO:0000256" key="2">
    <source>
        <dbReference type="ARBA" id="ARBA00005866"/>
    </source>
</evidence>
<dbReference type="CDD" id="cd09020">
    <property type="entry name" value="D-hex-6-P-epi_like"/>
    <property type="match status" value="1"/>
</dbReference>
<dbReference type="EMBL" id="VICE01000154">
    <property type="protein sequence ID" value="TQD38954.1"/>
    <property type="molecule type" value="Genomic_DNA"/>
</dbReference>
<gene>
    <name evidence="6" type="ORF">FKV25_15810</name>
</gene>
<dbReference type="GO" id="GO:0030246">
    <property type="term" value="F:carbohydrate binding"/>
    <property type="evidence" value="ECO:0007669"/>
    <property type="project" value="UniProtKB-UniRule"/>
</dbReference>
<dbReference type="PANTHER" id="PTHR11122:SF13">
    <property type="entry name" value="GLUCOSE-6-PHOSPHATE 1-EPIMERASE"/>
    <property type="match status" value="1"/>
</dbReference>
<reference evidence="6 7" key="1">
    <citation type="submission" date="2019-06" db="EMBL/GenBank/DDBJ databases">
        <title>Lysobacter alkalisoli sp. nov. isolated from saline soil.</title>
        <authorList>
            <person name="Sun J.-Q."/>
            <person name="Xu L."/>
        </authorList>
    </citation>
    <scope>NUCLEOTIDE SEQUENCE [LARGE SCALE GENOMIC DNA]</scope>
    <source>
        <strain evidence="6 7">JCM 31130</strain>
    </source>
</reference>